<dbReference type="Proteomes" id="UP000604117">
    <property type="component" value="Unassembled WGS sequence"/>
</dbReference>
<reference evidence="2 3" key="1">
    <citation type="submission" date="2021-01" db="EMBL/GenBank/DDBJ databases">
        <title>Whole genome shotgun sequence of Asanoa siamensis NBRC 107932.</title>
        <authorList>
            <person name="Komaki H."/>
            <person name="Tamura T."/>
        </authorList>
    </citation>
    <scope>NUCLEOTIDE SEQUENCE [LARGE SCALE GENOMIC DNA]</scope>
    <source>
        <strain evidence="2 3">NBRC 107932</strain>
    </source>
</reference>
<dbReference type="EMBL" id="BONE01000025">
    <property type="protein sequence ID" value="GIF73882.1"/>
    <property type="molecule type" value="Genomic_DNA"/>
</dbReference>
<gene>
    <name evidence="2" type="ORF">Asi02nite_34000</name>
</gene>
<evidence type="ECO:0000256" key="1">
    <source>
        <dbReference type="SAM" id="MobiDB-lite"/>
    </source>
</evidence>
<feature type="region of interest" description="Disordered" evidence="1">
    <location>
        <begin position="116"/>
        <end position="150"/>
    </location>
</feature>
<evidence type="ECO:0000313" key="3">
    <source>
        <dbReference type="Proteomes" id="UP000604117"/>
    </source>
</evidence>
<sequence>MFEPVREGLPYDSAAPRSTLSGLRDMTAIFADRGIGADAVRLAAATRTDVVVVDCLLLGALRTVRAAGLPTVSLVHTLWSFFAAEARGPIGAIMRIRGIRMRQALESPKLSLVTVRPRRCRPASGTSASSGGTSPSPRRRAPTRRGCWSA</sequence>
<accession>A0ABQ4CSP8</accession>
<comment type="caution">
    <text evidence="2">The sequence shown here is derived from an EMBL/GenBank/DDBJ whole genome shotgun (WGS) entry which is preliminary data.</text>
</comment>
<feature type="compositionally biased region" description="Low complexity" evidence="1">
    <location>
        <begin position="122"/>
        <end position="136"/>
    </location>
</feature>
<name>A0ABQ4CSP8_9ACTN</name>
<organism evidence="2 3">
    <name type="scientific">Asanoa siamensis</name>
    <dbReference type="NCBI Taxonomy" id="926357"/>
    <lineage>
        <taxon>Bacteria</taxon>
        <taxon>Bacillati</taxon>
        <taxon>Actinomycetota</taxon>
        <taxon>Actinomycetes</taxon>
        <taxon>Micromonosporales</taxon>
        <taxon>Micromonosporaceae</taxon>
        <taxon>Asanoa</taxon>
    </lineage>
</organism>
<dbReference type="Gene3D" id="3.40.50.2000">
    <property type="entry name" value="Glycogen Phosphorylase B"/>
    <property type="match status" value="1"/>
</dbReference>
<proteinExistence type="predicted"/>
<protein>
    <submittedName>
        <fullName evidence="2">Uncharacterized protein</fullName>
    </submittedName>
</protein>
<evidence type="ECO:0000313" key="2">
    <source>
        <dbReference type="EMBL" id="GIF73882.1"/>
    </source>
</evidence>
<keyword evidence="3" id="KW-1185">Reference proteome</keyword>